<comment type="caution">
    <text evidence="2">The sequence shown here is derived from an EMBL/GenBank/DDBJ whole genome shotgun (WGS) entry which is preliminary data.</text>
</comment>
<dbReference type="Proteomes" id="UP000656881">
    <property type="component" value="Unassembled WGS sequence"/>
</dbReference>
<organism evidence="2 3">
    <name type="scientific">Streptomyces lasiicapitis</name>
    <dbReference type="NCBI Taxonomy" id="1923961"/>
    <lineage>
        <taxon>Bacteria</taxon>
        <taxon>Bacillati</taxon>
        <taxon>Actinomycetota</taxon>
        <taxon>Actinomycetes</taxon>
        <taxon>Kitasatosporales</taxon>
        <taxon>Streptomycetaceae</taxon>
        <taxon>Streptomyces</taxon>
    </lineage>
</organism>
<accession>A0ABQ2MW38</accession>
<keyword evidence="3" id="KW-1185">Reference proteome</keyword>
<evidence type="ECO:0000313" key="3">
    <source>
        <dbReference type="Proteomes" id="UP000656881"/>
    </source>
</evidence>
<dbReference type="EMBL" id="BMNG01000026">
    <property type="protein sequence ID" value="GGO58878.1"/>
    <property type="molecule type" value="Genomic_DNA"/>
</dbReference>
<evidence type="ECO:0000313" key="2">
    <source>
        <dbReference type="EMBL" id="GGO58878.1"/>
    </source>
</evidence>
<sequence>MGAKNQAVKNAARRRAAETGQSYEAALKDVRREYESGGLGEDDHQEPMGFEEAADVGEYRPRTGATGYVVAWGVQELLGTEQVREVVEHGAKCGQPGADDPIVCHLCDGPIDVTREREVHLGLALIETPDPGQPRPKETMVPVWTHEECGRTRVWAWSQLSLERRRRGLPVDTASLPPKQRRRGARTVEDYYVFTMPENSPPLLYLQPGNAHRHGPAGFRADRLSDGLPPLDLAREEARTLPEWSIAADRTGLLHIARQGNGRWYQPPRPWTPPADWLAAAHHHRAVVLLTAPAGSIPTAQMDAGTGNLTALLAAGREELLFGARMPVTFTTPATATGEGDR</sequence>
<proteinExistence type="predicted"/>
<evidence type="ECO:0008006" key="4">
    <source>
        <dbReference type="Google" id="ProtNLM"/>
    </source>
</evidence>
<feature type="region of interest" description="Disordered" evidence="1">
    <location>
        <begin position="1"/>
        <end position="20"/>
    </location>
</feature>
<gene>
    <name evidence="2" type="ORF">GCM10012286_79190</name>
</gene>
<protein>
    <recommendedName>
        <fullName evidence="4">LigA protein</fullName>
    </recommendedName>
</protein>
<reference evidence="3" key="1">
    <citation type="journal article" date="2019" name="Int. J. Syst. Evol. Microbiol.">
        <title>The Global Catalogue of Microorganisms (GCM) 10K type strain sequencing project: providing services to taxonomists for standard genome sequencing and annotation.</title>
        <authorList>
            <consortium name="The Broad Institute Genomics Platform"/>
            <consortium name="The Broad Institute Genome Sequencing Center for Infectious Disease"/>
            <person name="Wu L."/>
            <person name="Ma J."/>
        </authorList>
    </citation>
    <scope>NUCLEOTIDE SEQUENCE [LARGE SCALE GENOMIC DNA]</scope>
    <source>
        <strain evidence="3">CGMCC 4.7349</strain>
    </source>
</reference>
<name>A0ABQ2MW38_9ACTN</name>
<evidence type="ECO:0000256" key="1">
    <source>
        <dbReference type="SAM" id="MobiDB-lite"/>
    </source>
</evidence>
<dbReference type="RefSeq" id="WP_189177541.1">
    <property type="nucleotide sequence ID" value="NZ_BMNG01000026.1"/>
</dbReference>